<proteinExistence type="predicted"/>
<dbReference type="STRING" id="573058.SAMN00017477_2130"/>
<sequence>MRKMIVILFMAVVMINGSSDKLFAQVDKPYDKAPALQSLYEQGKVEKVDYYNPTTGEYFAWVNPNEVTLRSAGHIAKYFSYDIRWNVTSDAFIINSSDVRVYSNGHLKDGYGNYINADFPYKIHLRTGWFGGADLSYNTRYSEESRYTQTNRGGKYTLTVSVDADTDNYGPGARLVGSGRVEELN</sequence>
<keyword evidence="2" id="KW-1185">Reference proteome</keyword>
<evidence type="ECO:0000313" key="2">
    <source>
        <dbReference type="Proteomes" id="UP000192368"/>
    </source>
</evidence>
<name>A0A1W1VKB5_PEPAS</name>
<reference evidence="2" key="1">
    <citation type="submission" date="2017-04" db="EMBL/GenBank/DDBJ databases">
        <authorList>
            <person name="Varghese N."/>
            <person name="Submissions S."/>
        </authorList>
    </citation>
    <scope>NUCLEOTIDE SEQUENCE [LARGE SCALE GENOMIC DNA]</scope>
    <source>
        <strain evidence="2">DSM 20463</strain>
    </source>
</reference>
<dbReference type="RefSeq" id="WP_084231622.1">
    <property type="nucleotide sequence ID" value="NZ_FWWR01000017.1"/>
</dbReference>
<dbReference type="OrthoDB" id="2623765at2"/>
<accession>A0A1W1VKB5</accession>
<evidence type="ECO:0000313" key="1">
    <source>
        <dbReference type="EMBL" id="SMB93756.1"/>
    </source>
</evidence>
<dbReference type="EMBL" id="FWWR01000017">
    <property type="protein sequence ID" value="SMB93756.1"/>
    <property type="molecule type" value="Genomic_DNA"/>
</dbReference>
<gene>
    <name evidence="1" type="ORF">SAMN00017477_2130</name>
</gene>
<organism evidence="1 2">
    <name type="scientific">Peptoniphilus asaccharolyticus DSM 20463</name>
    <dbReference type="NCBI Taxonomy" id="573058"/>
    <lineage>
        <taxon>Bacteria</taxon>
        <taxon>Bacillati</taxon>
        <taxon>Bacillota</taxon>
        <taxon>Tissierellia</taxon>
        <taxon>Tissierellales</taxon>
        <taxon>Peptoniphilaceae</taxon>
        <taxon>Peptoniphilus</taxon>
    </lineage>
</organism>
<dbReference type="AlphaFoldDB" id="A0A1W1VKB5"/>
<protein>
    <submittedName>
        <fullName evidence="1">Uncharacterized protein</fullName>
    </submittedName>
</protein>
<dbReference type="Proteomes" id="UP000192368">
    <property type="component" value="Unassembled WGS sequence"/>
</dbReference>